<feature type="transmembrane region" description="Helical" evidence="5">
    <location>
        <begin position="21"/>
        <end position="38"/>
    </location>
</feature>
<feature type="transmembrane region" description="Helical" evidence="5">
    <location>
        <begin position="50"/>
        <end position="69"/>
    </location>
</feature>
<dbReference type="Pfam" id="PF00916">
    <property type="entry name" value="Sulfate_transp"/>
    <property type="match status" value="1"/>
</dbReference>
<feature type="transmembrane region" description="Helical" evidence="5">
    <location>
        <begin position="329"/>
        <end position="349"/>
    </location>
</feature>
<dbReference type="EMBL" id="SMNA01000004">
    <property type="protein sequence ID" value="TDE95173.1"/>
    <property type="molecule type" value="Genomic_DNA"/>
</dbReference>
<evidence type="ECO:0000256" key="1">
    <source>
        <dbReference type="ARBA" id="ARBA00004141"/>
    </source>
</evidence>
<feature type="transmembrane region" description="Helical" evidence="5">
    <location>
        <begin position="355"/>
        <end position="372"/>
    </location>
</feature>
<reference evidence="7 8" key="1">
    <citation type="submission" date="2019-03" db="EMBL/GenBank/DDBJ databases">
        <title>Genomic features of bacteria from cold environments.</title>
        <authorList>
            <person name="Shen L."/>
        </authorList>
    </citation>
    <scope>NUCLEOTIDE SEQUENCE [LARGE SCALE GENOMIC DNA]</scope>
    <source>
        <strain evidence="8">T3246-1</strain>
    </source>
</reference>
<keyword evidence="3 5" id="KW-1133">Transmembrane helix</keyword>
<evidence type="ECO:0000256" key="3">
    <source>
        <dbReference type="ARBA" id="ARBA00022989"/>
    </source>
</evidence>
<dbReference type="NCBIfam" id="TIGR00815">
    <property type="entry name" value="sulP"/>
    <property type="match status" value="1"/>
</dbReference>
<evidence type="ECO:0000313" key="8">
    <source>
        <dbReference type="Proteomes" id="UP000504882"/>
    </source>
</evidence>
<keyword evidence="2 5" id="KW-0812">Transmembrane</keyword>
<evidence type="ECO:0000259" key="6">
    <source>
        <dbReference type="PROSITE" id="PS50801"/>
    </source>
</evidence>
<dbReference type="Pfam" id="PF01740">
    <property type="entry name" value="STAS"/>
    <property type="match status" value="1"/>
</dbReference>
<feature type="transmembrane region" description="Helical" evidence="5">
    <location>
        <begin position="384"/>
        <end position="417"/>
    </location>
</feature>
<protein>
    <submittedName>
        <fullName evidence="7">Sulfate permease</fullName>
    </submittedName>
</protein>
<dbReference type="PANTHER" id="PTHR11814">
    <property type="entry name" value="SULFATE TRANSPORTER"/>
    <property type="match status" value="1"/>
</dbReference>
<feature type="transmembrane region" description="Helical" evidence="5">
    <location>
        <begin position="169"/>
        <end position="197"/>
    </location>
</feature>
<name>A0ABY2E7C3_9MICO</name>
<feature type="transmembrane region" description="Helical" evidence="5">
    <location>
        <begin position="204"/>
        <end position="221"/>
    </location>
</feature>
<comment type="caution">
    <text evidence="7">The sequence shown here is derived from an EMBL/GenBank/DDBJ whole genome shotgun (WGS) entry which is preliminary data.</text>
</comment>
<feature type="transmembrane region" description="Helical" evidence="5">
    <location>
        <begin position="104"/>
        <end position="123"/>
    </location>
</feature>
<accession>A0ABY2E7C3</accession>
<evidence type="ECO:0000256" key="4">
    <source>
        <dbReference type="ARBA" id="ARBA00023136"/>
    </source>
</evidence>
<evidence type="ECO:0000256" key="5">
    <source>
        <dbReference type="SAM" id="Phobius"/>
    </source>
</evidence>
<sequence>MRDVPGGLLPIAGWLPRYERPWLRADVIAGIAVAAMIVPKNLGYADIAGVPVQNGLYAAAAGAIVYALFCTSRHISTGPSSSLATVAGGAVVVTAVTGDDAAQLVAAITLVTGVLFLLLAVLRMGWIAQFLSRAVVTGFLAGAAVDVVVGELPKLTGTSGDGDNVWREFASWIGGLGAIHLPTLVVGVVALAVILALRFWAPKVPGALTLVVGGLLASYLFDLGGRDVALVGPVPTGLPVPQLPSLDLALQHAPEILIAASALLLIGFSQTAGDARAFATRHRYRIDENQEAVAQGMANVGAGLVQGMPVSTSLSASSLNESAGARTPVASLTTGALVILTLLLLAPLFSELPKAVLGAIIIDAVVFGMINLKEFARMLRVSRFDFWIAVAAVVGVLSVGVLFGIVIGVALSLGWLVYVSTRPAMPALGREPGTQVFRDLDLNPADETFPGIGVIRLDGGLFFATAEAFDERIRGLLTGDQPLTALVLDLEGVGFIDSQGAAKVTEIRDLTEAEGVTLRLARVKPHVLNVLRAQGVLDRVGADHVHGNVHRAVEAQLAESTDHEAQ</sequence>
<keyword evidence="8" id="KW-1185">Reference proteome</keyword>
<proteinExistence type="predicted"/>
<feature type="transmembrane region" description="Helical" evidence="5">
    <location>
        <begin position="81"/>
        <end position="98"/>
    </location>
</feature>
<feature type="transmembrane region" description="Helical" evidence="5">
    <location>
        <begin position="256"/>
        <end position="275"/>
    </location>
</feature>
<keyword evidence="4 5" id="KW-0472">Membrane</keyword>
<evidence type="ECO:0000313" key="7">
    <source>
        <dbReference type="EMBL" id="TDE95173.1"/>
    </source>
</evidence>
<dbReference type="InterPro" id="IPR001902">
    <property type="entry name" value="SLC26A/SulP_fam"/>
</dbReference>
<dbReference type="InterPro" id="IPR002645">
    <property type="entry name" value="STAS_dom"/>
</dbReference>
<dbReference type="InterPro" id="IPR036513">
    <property type="entry name" value="STAS_dom_sf"/>
</dbReference>
<dbReference type="PROSITE" id="PS50801">
    <property type="entry name" value="STAS"/>
    <property type="match status" value="1"/>
</dbReference>
<dbReference type="SUPFAM" id="SSF52091">
    <property type="entry name" value="SpoIIaa-like"/>
    <property type="match status" value="1"/>
</dbReference>
<dbReference type="InterPro" id="IPR011547">
    <property type="entry name" value="SLC26A/SulP_dom"/>
</dbReference>
<dbReference type="Proteomes" id="UP000504882">
    <property type="component" value="Unassembled WGS sequence"/>
</dbReference>
<gene>
    <name evidence="7" type="primary">sulP</name>
    <name evidence="7" type="ORF">EXU48_09710</name>
</gene>
<comment type="subcellular location">
    <subcellularLocation>
        <location evidence="1">Membrane</location>
        <topology evidence="1">Multi-pass membrane protein</topology>
    </subcellularLocation>
</comment>
<dbReference type="CDD" id="cd07042">
    <property type="entry name" value="STAS_SulP_like_sulfate_transporter"/>
    <property type="match status" value="1"/>
</dbReference>
<evidence type="ECO:0000256" key="2">
    <source>
        <dbReference type="ARBA" id="ARBA00022692"/>
    </source>
</evidence>
<dbReference type="Gene3D" id="3.30.750.24">
    <property type="entry name" value="STAS domain"/>
    <property type="match status" value="1"/>
</dbReference>
<organism evidence="7 8">
    <name type="scientific">Occultella glacieicola</name>
    <dbReference type="NCBI Taxonomy" id="2518684"/>
    <lineage>
        <taxon>Bacteria</taxon>
        <taxon>Bacillati</taxon>
        <taxon>Actinomycetota</taxon>
        <taxon>Actinomycetes</taxon>
        <taxon>Micrococcales</taxon>
        <taxon>Ruaniaceae</taxon>
        <taxon>Occultella</taxon>
    </lineage>
</organism>
<feature type="domain" description="STAS" evidence="6">
    <location>
        <begin position="442"/>
        <end position="556"/>
    </location>
</feature>
<feature type="transmembrane region" description="Helical" evidence="5">
    <location>
        <begin position="130"/>
        <end position="149"/>
    </location>
</feature>